<organism evidence="1 2">
    <name type="scientific">Aureimonas ureilytica</name>
    <dbReference type="NCBI Taxonomy" id="401562"/>
    <lineage>
        <taxon>Bacteria</taxon>
        <taxon>Pseudomonadati</taxon>
        <taxon>Pseudomonadota</taxon>
        <taxon>Alphaproteobacteria</taxon>
        <taxon>Hyphomicrobiales</taxon>
        <taxon>Aurantimonadaceae</taxon>
        <taxon>Aureimonas</taxon>
    </lineage>
</organism>
<dbReference type="GO" id="GO:0008671">
    <property type="term" value="F:2-dehydro-3-deoxygalactonokinase activity"/>
    <property type="evidence" value="ECO:0007669"/>
    <property type="project" value="InterPro"/>
</dbReference>
<dbReference type="InterPro" id="IPR007729">
    <property type="entry name" value="DGOK"/>
</dbReference>
<protein>
    <submittedName>
        <fullName evidence="1">2-dehydro-3-deoxygalactonokinase</fullName>
    </submittedName>
</protein>
<dbReference type="AlphaFoldDB" id="A0A175RE63"/>
<keyword evidence="1" id="KW-0418">Kinase</keyword>
<keyword evidence="1" id="KW-0808">Transferase</keyword>
<dbReference type="Gene3D" id="3.30.420.310">
    <property type="entry name" value="2-keto-3-deoxy-galactonokinase, C-terminal domain"/>
    <property type="match status" value="1"/>
</dbReference>
<accession>A0A175RE63</accession>
<dbReference type="Proteomes" id="UP000078272">
    <property type="component" value="Unassembled WGS sequence"/>
</dbReference>
<dbReference type="eggNOG" id="COG3734">
    <property type="taxonomic scope" value="Bacteria"/>
</dbReference>
<name>A0A175RE63_9HYPH</name>
<dbReference type="Gene3D" id="3.30.420.300">
    <property type="entry name" value="2-keto-3-deoxy-galactonokinase, substrate binding domain"/>
    <property type="match status" value="1"/>
</dbReference>
<sequence>MLPTYAAVDWGTTSFRAWAINGNGNVLNETRARDGLTTAAERGFETVLEQHLSELGLGPDAPAILCGMVGSRAGWVEAAYLETPLELGDLGARATKVPGIARPVFILPGLAQRAAWEPDVMRGEETQLLGVVAEGYRTGLVCMPGTHSKWVSLSDGVIEAFSTFMTGELFQLLRSQSILKQAVDGEGAVAATPAFLDGVRRAFEAPALATNFLFSIRAGWLLHGAAPTDQAARLSGLLLGLELAGAAERHGDLHGAALLASGPIADLYVAAFEAIGMGAFRRLDADSCVRHGLAQAAISLFSKES</sequence>
<dbReference type="STRING" id="401562.NS365_11675"/>
<evidence type="ECO:0000313" key="1">
    <source>
        <dbReference type="EMBL" id="KTQ97726.1"/>
    </source>
</evidence>
<dbReference type="InterPro" id="IPR042257">
    <property type="entry name" value="DGOK_C"/>
</dbReference>
<dbReference type="PATRIC" id="fig|401562.3.peg.4216"/>
<dbReference type="Pfam" id="PF05035">
    <property type="entry name" value="DGOK"/>
    <property type="match status" value="1"/>
</dbReference>
<dbReference type="InterPro" id="IPR043129">
    <property type="entry name" value="ATPase_NBD"/>
</dbReference>
<reference evidence="1 2" key="1">
    <citation type="journal article" date="2016" name="Front. Microbiol.">
        <title>Genomic Resource of Rice Seed Associated Bacteria.</title>
        <authorList>
            <person name="Midha S."/>
            <person name="Bansal K."/>
            <person name="Sharma S."/>
            <person name="Kumar N."/>
            <person name="Patil P.P."/>
            <person name="Chaudhry V."/>
            <person name="Patil P.B."/>
        </authorList>
    </citation>
    <scope>NUCLEOTIDE SEQUENCE [LARGE SCALE GENOMIC DNA]</scope>
    <source>
        <strain evidence="1 2">NS226</strain>
    </source>
</reference>
<dbReference type="RefSeq" id="WP_058633792.1">
    <property type="nucleotide sequence ID" value="NZ_LDPZ01000006.1"/>
</dbReference>
<gene>
    <name evidence="1" type="ORF">NS226_03485</name>
</gene>
<dbReference type="EMBL" id="LDPZ01000006">
    <property type="protein sequence ID" value="KTQ97726.1"/>
    <property type="molecule type" value="Genomic_DNA"/>
</dbReference>
<dbReference type="InterPro" id="IPR042258">
    <property type="entry name" value="DGOK_N"/>
</dbReference>
<dbReference type="GO" id="GO:0034194">
    <property type="term" value="P:D-galactonate catabolic process"/>
    <property type="evidence" value="ECO:0007669"/>
    <property type="project" value="InterPro"/>
</dbReference>
<dbReference type="SUPFAM" id="SSF53067">
    <property type="entry name" value="Actin-like ATPase domain"/>
    <property type="match status" value="1"/>
</dbReference>
<evidence type="ECO:0000313" key="2">
    <source>
        <dbReference type="Proteomes" id="UP000078272"/>
    </source>
</evidence>
<proteinExistence type="predicted"/>
<comment type="caution">
    <text evidence="1">The sequence shown here is derived from an EMBL/GenBank/DDBJ whole genome shotgun (WGS) entry which is preliminary data.</text>
</comment>